<sequence>MTMDQNQTAARSKSASKKDSSNRQQQAEKAPESEGFDKKLDGPNRPSI</sequence>
<organism evidence="2 3">
    <name type="scientific">Paenibacillus baekrokdamisoli</name>
    <dbReference type="NCBI Taxonomy" id="1712516"/>
    <lineage>
        <taxon>Bacteria</taxon>
        <taxon>Bacillati</taxon>
        <taxon>Bacillota</taxon>
        <taxon>Bacilli</taxon>
        <taxon>Bacillales</taxon>
        <taxon>Paenibacillaceae</taxon>
        <taxon>Paenibacillus</taxon>
    </lineage>
</organism>
<feature type="region of interest" description="Disordered" evidence="1">
    <location>
        <begin position="1"/>
        <end position="48"/>
    </location>
</feature>
<dbReference type="AlphaFoldDB" id="A0A3G9J0L5"/>
<feature type="compositionally biased region" description="Basic and acidic residues" evidence="1">
    <location>
        <begin position="29"/>
        <end position="42"/>
    </location>
</feature>
<dbReference type="Proteomes" id="UP000275368">
    <property type="component" value="Chromosome"/>
</dbReference>
<dbReference type="RefSeq" id="WP_164522600.1">
    <property type="nucleotide sequence ID" value="NZ_AP019308.1"/>
</dbReference>
<protein>
    <submittedName>
        <fullName evidence="2">Uncharacterized protein</fullName>
    </submittedName>
</protein>
<gene>
    <name evidence="2" type="ORF">Back11_32400</name>
</gene>
<accession>A0A3G9J0L5</accession>
<keyword evidence="3" id="KW-1185">Reference proteome</keyword>
<evidence type="ECO:0000313" key="3">
    <source>
        <dbReference type="Proteomes" id="UP000275368"/>
    </source>
</evidence>
<reference evidence="2 3" key="1">
    <citation type="submission" date="2018-11" db="EMBL/GenBank/DDBJ databases">
        <title>Complete genome sequence of Paenibacillus baekrokdamisoli strain KCTC 33723.</title>
        <authorList>
            <person name="Kang S.W."/>
            <person name="Lee K.C."/>
            <person name="Kim K.K."/>
            <person name="Kim J.S."/>
            <person name="Kim D.S."/>
            <person name="Ko S.H."/>
            <person name="Yang S.H."/>
            <person name="Lee J.S."/>
        </authorList>
    </citation>
    <scope>NUCLEOTIDE SEQUENCE [LARGE SCALE GENOMIC DNA]</scope>
    <source>
        <strain evidence="2 3">KCTC 33723</strain>
    </source>
</reference>
<name>A0A3G9J0L5_9BACL</name>
<evidence type="ECO:0000313" key="2">
    <source>
        <dbReference type="EMBL" id="BBH21895.1"/>
    </source>
</evidence>
<proteinExistence type="predicted"/>
<evidence type="ECO:0000256" key="1">
    <source>
        <dbReference type="SAM" id="MobiDB-lite"/>
    </source>
</evidence>
<dbReference type="EMBL" id="AP019308">
    <property type="protein sequence ID" value="BBH21895.1"/>
    <property type="molecule type" value="Genomic_DNA"/>
</dbReference>
<dbReference type="KEGG" id="pbk:Back11_32400"/>